<feature type="domain" description="Major facilitator superfamily (MFS) profile" evidence="8">
    <location>
        <begin position="47"/>
        <end position="536"/>
    </location>
</feature>
<reference evidence="9 10" key="1">
    <citation type="journal article" date="2004" name="Nature">
        <title>Genome sequence of the ultrasmall unicellular red alga Cyanidioschyzon merolae 10D.</title>
        <authorList>
            <person name="Matsuzaki M."/>
            <person name="Misumi O."/>
            <person name="Shin-i T."/>
            <person name="Maruyama S."/>
            <person name="Takahara M."/>
            <person name="Miyagishima S."/>
            <person name="Mori T."/>
            <person name="Nishida K."/>
            <person name="Yagisawa F."/>
            <person name="Nishida K."/>
            <person name="Yoshida Y."/>
            <person name="Nishimura Y."/>
            <person name="Nakao S."/>
            <person name="Kobayashi T."/>
            <person name="Momoyama Y."/>
            <person name="Higashiyama T."/>
            <person name="Minoda A."/>
            <person name="Sano M."/>
            <person name="Nomoto H."/>
            <person name="Oishi K."/>
            <person name="Hayashi H."/>
            <person name="Ohta F."/>
            <person name="Nishizaka S."/>
            <person name="Haga S."/>
            <person name="Miura S."/>
            <person name="Morishita T."/>
            <person name="Kabeya Y."/>
            <person name="Terasawa K."/>
            <person name="Suzuki Y."/>
            <person name="Ishii Y."/>
            <person name="Asakawa S."/>
            <person name="Takano H."/>
            <person name="Ohta N."/>
            <person name="Kuroiwa H."/>
            <person name="Tanaka K."/>
            <person name="Shimizu N."/>
            <person name="Sugano S."/>
            <person name="Sato N."/>
            <person name="Nozaki H."/>
            <person name="Ogasawara N."/>
            <person name="Kohara Y."/>
            <person name="Kuroiwa T."/>
        </authorList>
    </citation>
    <scope>NUCLEOTIDE SEQUENCE [LARGE SCALE GENOMIC DNA]</scope>
    <source>
        <strain evidence="9 10">10D</strain>
    </source>
</reference>
<feature type="transmembrane region" description="Helical" evidence="7">
    <location>
        <begin position="171"/>
        <end position="193"/>
    </location>
</feature>
<keyword evidence="2" id="KW-0813">Transport</keyword>
<evidence type="ECO:0000256" key="2">
    <source>
        <dbReference type="ARBA" id="ARBA00022448"/>
    </source>
</evidence>
<dbReference type="InterPro" id="IPR011701">
    <property type="entry name" value="MFS"/>
</dbReference>
<comment type="subcellular location">
    <subcellularLocation>
        <location evidence="1">Endomembrane system</location>
        <topology evidence="1">Multi-pass membrane protein</topology>
    </subcellularLocation>
</comment>
<dbReference type="SUPFAM" id="SSF103473">
    <property type="entry name" value="MFS general substrate transporter"/>
    <property type="match status" value="1"/>
</dbReference>
<evidence type="ECO:0000256" key="1">
    <source>
        <dbReference type="ARBA" id="ARBA00004127"/>
    </source>
</evidence>
<sequence length="544" mass="57797">MTLEVLPKAQDEKRVGTLGAVPEKVTSHTPLLSPRAMPPGHSENWASTLVIFYVMFVSEAARGLVLPSQWSYLAETLNGTETQLGALVSSFSLGRLLATIPLGYLSDTWSSGSILLICCMLATIGSVGYATARSFTWLLLTRILTGVGSATVSVCRAHIARATSVQERTAYFSYLSAVQFIGFAVLPILGVALSALPQTRFGKVILDEFRYPGWVLALLNLSAIGALFAYYRDPPKHTRGTIMVPCTAERPDIERLESSEAAAEASPATRSDAETGPTADNAMHNVSDAAQSAYCAAGPEVRSLNRAGAEHAMLHADRIKNVDECHEPAVASRRSGSGYDTAAVSDRSDRAVLITCLLINICFRGVCAVVETIIAPNLVSGEGLSITKTSLSIGVLGIIGLLAYLALRPLSAWYGDYPLVVGGLAMMTLGTLVLVAQSRYTLPLWIYFIALSTIWSIGYPIGQTATLSLFSKVLTNVPTGGFLGIFSAAGSVARLTFATLAGFLDDKAGAGGPFVLSSLVCVTCLVLTILYRRKFIAALYPAHA</sequence>
<dbReference type="PANTHER" id="PTHR23510">
    <property type="entry name" value="INNER MEMBRANE TRANSPORT PROTEIN YAJR"/>
    <property type="match status" value="1"/>
</dbReference>
<feature type="transmembrane region" description="Helical" evidence="7">
    <location>
        <begin position="112"/>
        <end position="131"/>
    </location>
</feature>
<keyword evidence="10" id="KW-1185">Reference proteome</keyword>
<dbReference type="InterPro" id="IPR036259">
    <property type="entry name" value="MFS_trans_sf"/>
</dbReference>
<dbReference type="PROSITE" id="PS50850">
    <property type="entry name" value="MFS"/>
    <property type="match status" value="1"/>
</dbReference>
<dbReference type="Pfam" id="PF07690">
    <property type="entry name" value="MFS_1"/>
    <property type="match status" value="1"/>
</dbReference>
<name>M1VA10_CYAM1</name>
<dbReference type="Gramene" id="CMP231CT">
    <property type="protein sequence ID" value="CMP231CT"/>
    <property type="gene ID" value="CMP231C"/>
</dbReference>
<evidence type="ECO:0000313" key="9">
    <source>
        <dbReference type="EMBL" id="BAM81849.1"/>
    </source>
</evidence>
<dbReference type="GO" id="GO:0022857">
    <property type="term" value="F:transmembrane transporter activity"/>
    <property type="evidence" value="ECO:0007669"/>
    <property type="project" value="InterPro"/>
</dbReference>
<dbReference type="Gene3D" id="1.20.1250.20">
    <property type="entry name" value="MFS general substrate transporter like domains"/>
    <property type="match status" value="1"/>
</dbReference>
<evidence type="ECO:0000256" key="6">
    <source>
        <dbReference type="SAM" id="MobiDB-lite"/>
    </source>
</evidence>
<dbReference type="eggNOG" id="KOG2325">
    <property type="taxonomic scope" value="Eukaryota"/>
</dbReference>
<dbReference type="PRINTS" id="PR01035">
    <property type="entry name" value="TCRTETA"/>
</dbReference>
<evidence type="ECO:0000259" key="8">
    <source>
        <dbReference type="PROSITE" id="PS50850"/>
    </source>
</evidence>
<feature type="transmembrane region" description="Helical" evidence="7">
    <location>
        <begin position="386"/>
        <end position="407"/>
    </location>
</feature>
<dbReference type="OMA" id="WINVIMG"/>
<proteinExistence type="predicted"/>
<feature type="region of interest" description="Disordered" evidence="6">
    <location>
        <begin position="256"/>
        <end position="282"/>
    </location>
</feature>
<dbReference type="RefSeq" id="XP_005537885.1">
    <property type="nucleotide sequence ID" value="XM_005537828.1"/>
</dbReference>
<protein>
    <submittedName>
        <fullName evidence="9">Similar to tetracycline resistance protein</fullName>
    </submittedName>
</protein>
<dbReference type="HOGENOM" id="CLU_480968_0_0_1"/>
<evidence type="ECO:0000256" key="7">
    <source>
        <dbReference type="SAM" id="Phobius"/>
    </source>
</evidence>
<organism evidence="9 10">
    <name type="scientific">Cyanidioschyzon merolae (strain NIES-3377 / 10D)</name>
    <name type="common">Unicellular red alga</name>
    <dbReference type="NCBI Taxonomy" id="280699"/>
    <lineage>
        <taxon>Eukaryota</taxon>
        <taxon>Rhodophyta</taxon>
        <taxon>Bangiophyceae</taxon>
        <taxon>Cyanidiales</taxon>
        <taxon>Cyanidiaceae</taxon>
        <taxon>Cyanidioschyzon</taxon>
    </lineage>
</organism>
<evidence type="ECO:0000256" key="4">
    <source>
        <dbReference type="ARBA" id="ARBA00022989"/>
    </source>
</evidence>
<dbReference type="AlphaFoldDB" id="M1VA10"/>
<dbReference type="GeneID" id="16996097"/>
<dbReference type="STRING" id="280699.M1VA10"/>
<feature type="transmembrane region" description="Helical" evidence="7">
    <location>
        <begin position="351"/>
        <end position="374"/>
    </location>
</feature>
<dbReference type="InterPro" id="IPR020846">
    <property type="entry name" value="MFS_dom"/>
</dbReference>
<dbReference type="PANTHER" id="PTHR23510:SF3">
    <property type="entry name" value="MAJOR FACILITATOR SUPERFAMILY DOMAIN-CONTAINING PROTEIN 8"/>
    <property type="match status" value="1"/>
</dbReference>
<dbReference type="EMBL" id="AP006498">
    <property type="protein sequence ID" value="BAM81849.1"/>
    <property type="molecule type" value="Genomic_DNA"/>
</dbReference>
<evidence type="ECO:0000313" key="10">
    <source>
        <dbReference type="Proteomes" id="UP000007014"/>
    </source>
</evidence>
<keyword evidence="4 7" id="KW-1133">Transmembrane helix</keyword>
<gene>
    <name evidence="9" type="ORF">CYME_CMP231C</name>
</gene>
<dbReference type="OrthoDB" id="370281at2759"/>
<feature type="transmembrane region" description="Helical" evidence="7">
    <location>
        <begin position="213"/>
        <end position="231"/>
    </location>
</feature>
<dbReference type="InterPro" id="IPR001958">
    <property type="entry name" value="Tet-R_TetA/multi-R_MdtG-like"/>
</dbReference>
<feature type="transmembrane region" description="Helical" evidence="7">
    <location>
        <begin position="510"/>
        <end position="531"/>
    </location>
</feature>
<evidence type="ECO:0000256" key="3">
    <source>
        <dbReference type="ARBA" id="ARBA00022692"/>
    </source>
</evidence>
<feature type="transmembrane region" description="Helical" evidence="7">
    <location>
        <begin position="444"/>
        <end position="470"/>
    </location>
</feature>
<dbReference type="Proteomes" id="UP000007014">
    <property type="component" value="Chromosome 16"/>
</dbReference>
<feature type="transmembrane region" description="Helical" evidence="7">
    <location>
        <begin position="137"/>
        <end position="159"/>
    </location>
</feature>
<keyword evidence="3 7" id="KW-0812">Transmembrane</keyword>
<reference evidence="9 10" key="2">
    <citation type="journal article" date="2007" name="BMC Biol.">
        <title>A 100%-complete sequence reveals unusually simple genomic features in the hot-spring red alga Cyanidioschyzon merolae.</title>
        <authorList>
            <person name="Nozaki H."/>
            <person name="Takano H."/>
            <person name="Misumi O."/>
            <person name="Terasawa K."/>
            <person name="Matsuzaki M."/>
            <person name="Maruyama S."/>
            <person name="Nishida K."/>
            <person name="Yagisawa F."/>
            <person name="Yoshida Y."/>
            <person name="Fujiwara T."/>
            <person name="Takio S."/>
            <person name="Tamura K."/>
            <person name="Chung S.J."/>
            <person name="Nakamura S."/>
            <person name="Kuroiwa H."/>
            <person name="Tanaka K."/>
            <person name="Sato N."/>
            <person name="Kuroiwa T."/>
        </authorList>
    </citation>
    <scope>NUCLEOTIDE SEQUENCE [LARGE SCALE GENOMIC DNA]</scope>
    <source>
        <strain evidence="9 10">10D</strain>
    </source>
</reference>
<dbReference type="InterPro" id="IPR051068">
    <property type="entry name" value="MFS_Domain-Containing_Protein"/>
</dbReference>
<dbReference type="KEGG" id="cme:CYME_CMP231C"/>
<dbReference type="GO" id="GO:0012505">
    <property type="term" value="C:endomembrane system"/>
    <property type="evidence" value="ECO:0007669"/>
    <property type="project" value="UniProtKB-SubCell"/>
</dbReference>
<feature type="transmembrane region" description="Helical" evidence="7">
    <location>
        <begin position="482"/>
        <end position="504"/>
    </location>
</feature>
<accession>M1VA10</accession>
<feature type="transmembrane region" description="Helical" evidence="7">
    <location>
        <begin position="419"/>
        <end position="438"/>
    </location>
</feature>
<evidence type="ECO:0000256" key="5">
    <source>
        <dbReference type="ARBA" id="ARBA00023136"/>
    </source>
</evidence>
<keyword evidence="5 7" id="KW-0472">Membrane</keyword>